<organism evidence="4 5">
    <name type="scientific">Anaeromyxobacter diazotrophicus</name>
    <dbReference type="NCBI Taxonomy" id="2590199"/>
    <lineage>
        <taxon>Bacteria</taxon>
        <taxon>Pseudomonadati</taxon>
        <taxon>Myxococcota</taxon>
        <taxon>Myxococcia</taxon>
        <taxon>Myxococcales</taxon>
        <taxon>Cystobacterineae</taxon>
        <taxon>Anaeromyxobacteraceae</taxon>
        <taxon>Anaeromyxobacter</taxon>
    </lineage>
</organism>
<dbReference type="AlphaFoldDB" id="A0A7I9VIA0"/>
<evidence type="ECO:0000256" key="1">
    <source>
        <dbReference type="SAM" id="MobiDB-lite"/>
    </source>
</evidence>
<keyword evidence="2" id="KW-0812">Transmembrane</keyword>
<accession>A0A7I9VIA0</accession>
<feature type="domain" description="PEGA" evidence="3">
    <location>
        <begin position="139"/>
        <end position="167"/>
    </location>
</feature>
<proteinExistence type="predicted"/>
<dbReference type="Pfam" id="PF08308">
    <property type="entry name" value="PEGA"/>
    <property type="match status" value="1"/>
</dbReference>
<evidence type="ECO:0000313" key="5">
    <source>
        <dbReference type="Proteomes" id="UP000503640"/>
    </source>
</evidence>
<feature type="region of interest" description="Disordered" evidence="1">
    <location>
        <begin position="1"/>
        <end position="20"/>
    </location>
</feature>
<keyword evidence="5" id="KW-1185">Reference proteome</keyword>
<sequence length="207" mass="21239">MNGTSRSPAGGRERHVDREALPDPALFTRRSAHRAAVRRIVFAAVALVAVAALGAIGLRGASARAGSARRAAAAATAALEHAASGGAALTGREEARPASPAELADLQKSWVGSEAIAPRSARVDPASGEEVLPFQGFGLQVDTAPSGASVLVDGEDMGTTPLLTTVPCQPGEQVRVLAKLGELSASAVTRCRKDVLVKLPLTLRRGR</sequence>
<reference evidence="5" key="1">
    <citation type="journal article" date="2020" name="Appl. Environ. Microbiol.">
        <title>Diazotrophic Anaeromyxobacter Isolates from Soils.</title>
        <authorList>
            <person name="Masuda Y."/>
            <person name="Yamanaka H."/>
            <person name="Xu Z.X."/>
            <person name="Shiratori Y."/>
            <person name="Aono T."/>
            <person name="Amachi S."/>
            <person name="Senoo K."/>
            <person name="Itoh H."/>
        </authorList>
    </citation>
    <scope>NUCLEOTIDE SEQUENCE [LARGE SCALE GENOMIC DNA]</scope>
    <source>
        <strain evidence="5">R267</strain>
    </source>
</reference>
<evidence type="ECO:0000313" key="4">
    <source>
        <dbReference type="EMBL" id="GEJ56141.1"/>
    </source>
</evidence>
<dbReference type="EMBL" id="BJTG01000002">
    <property type="protein sequence ID" value="GEJ56141.1"/>
    <property type="molecule type" value="Genomic_DNA"/>
</dbReference>
<feature type="compositionally biased region" description="Basic and acidic residues" evidence="1">
    <location>
        <begin position="11"/>
        <end position="20"/>
    </location>
</feature>
<name>A0A7I9VIA0_9BACT</name>
<comment type="caution">
    <text evidence="4">The sequence shown here is derived from an EMBL/GenBank/DDBJ whole genome shotgun (WGS) entry which is preliminary data.</text>
</comment>
<dbReference type="Proteomes" id="UP000503640">
    <property type="component" value="Unassembled WGS sequence"/>
</dbReference>
<keyword evidence="2" id="KW-0472">Membrane</keyword>
<evidence type="ECO:0000256" key="2">
    <source>
        <dbReference type="SAM" id="Phobius"/>
    </source>
</evidence>
<gene>
    <name evidence="4" type="ORF">AMYX_08820</name>
</gene>
<protein>
    <recommendedName>
        <fullName evidence="3">PEGA domain-containing protein</fullName>
    </recommendedName>
</protein>
<feature type="transmembrane region" description="Helical" evidence="2">
    <location>
        <begin position="40"/>
        <end position="61"/>
    </location>
</feature>
<dbReference type="InterPro" id="IPR013229">
    <property type="entry name" value="PEGA"/>
</dbReference>
<dbReference type="RefSeq" id="WP_176063344.1">
    <property type="nucleotide sequence ID" value="NZ_BJTG01000002.1"/>
</dbReference>
<evidence type="ECO:0000259" key="3">
    <source>
        <dbReference type="Pfam" id="PF08308"/>
    </source>
</evidence>
<keyword evidence="2" id="KW-1133">Transmembrane helix</keyword>